<comment type="caution">
    <text evidence="3">The sequence shown here is derived from an EMBL/GenBank/DDBJ whole genome shotgun (WGS) entry which is preliminary data.</text>
</comment>
<dbReference type="CDD" id="cd02440">
    <property type="entry name" value="AdoMet_MTases"/>
    <property type="match status" value="1"/>
</dbReference>
<dbReference type="InterPro" id="IPR016718">
    <property type="entry name" value="rRNA_m1G-MeTrfase_A_prd"/>
</dbReference>
<dbReference type="EMBL" id="JBHSFP010000018">
    <property type="protein sequence ID" value="MFC4533928.1"/>
    <property type="molecule type" value="Genomic_DNA"/>
</dbReference>
<evidence type="ECO:0000313" key="3">
    <source>
        <dbReference type="EMBL" id="MFC4533928.1"/>
    </source>
</evidence>
<evidence type="ECO:0000313" key="4">
    <source>
        <dbReference type="Proteomes" id="UP001596004"/>
    </source>
</evidence>
<keyword evidence="4" id="KW-1185">Reference proteome</keyword>
<dbReference type="PIRSF" id="PIRSF018249">
    <property type="entry name" value="MyrA_prd"/>
    <property type="match status" value="1"/>
</dbReference>
<keyword evidence="3" id="KW-0489">Methyltransferase</keyword>
<dbReference type="InterPro" id="IPR048647">
    <property type="entry name" value="RlmA_N"/>
</dbReference>
<dbReference type="Proteomes" id="UP001596004">
    <property type="component" value="Unassembled WGS sequence"/>
</dbReference>
<name>A0ABV9CLR7_9ACTN</name>
<dbReference type="Pfam" id="PF21302">
    <property type="entry name" value="Zn_ribbon_RlmA"/>
    <property type="match status" value="1"/>
</dbReference>
<keyword evidence="3" id="KW-0808">Transferase</keyword>
<feature type="domain" description="23S rRNA (guanine(745)-N(1))-methyltransferase N-terminal" evidence="2">
    <location>
        <begin position="10"/>
        <end position="44"/>
    </location>
</feature>
<dbReference type="Gene3D" id="3.40.50.150">
    <property type="entry name" value="Vaccinia Virus protein VP39"/>
    <property type="match status" value="1"/>
</dbReference>
<dbReference type="SUPFAM" id="SSF53335">
    <property type="entry name" value="S-adenosyl-L-methionine-dependent methyltransferases"/>
    <property type="match status" value="1"/>
</dbReference>
<dbReference type="GO" id="GO:0032259">
    <property type="term" value="P:methylation"/>
    <property type="evidence" value="ECO:0007669"/>
    <property type="project" value="UniProtKB-KW"/>
</dbReference>
<protein>
    <submittedName>
        <fullName evidence="3">RNA methyltransferase</fullName>
    </submittedName>
</protein>
<accession>A0ABV9CLR7</accession>
<evidence type="ECO:0000259" key="2">
    <source>
        <dbReference type="Pfam" id="PF21302"/>
    </source>
</evidence>
<proteinExistence type="predicted"/>
<dbReference type="GO" id="GO:0008168">
    <property type="term" value="F:methyltransferase activity"/>
    <property type="evidence" value="ECO:0007669"/>
    <property type="project" value="UniProtKB-KW"/>
</dbReference>
<reference evidence="4" key="1">
    <citation type="journal article" date="2019" name="Int. J. Syst. Evol. Microbiol.">
        <title>The Global Catalogue of Microorganisms (GCM) 10K type strain sequencing project: providing services to taxonomists for standard genome sequencing and annotation.</title>
        <authorList>
            <consortium name="The Broad Institute Genomics Platform"/>
            <consortium name="The Broad Institute Genome Sequencing Center for Infectious Disease"/>
            <person name="Wu L."/>
            <person name="Ma J."/>
        </authorList>
    </citation>
    <scope>NUCLEOTIDE SEQUENCE [LARGE SCALE GENOMIC DNA]</scope>
    <source>
        <strain evidence="4">CGMCC 4.7132</strain>
    </source>
</reference>
<evidence type="ECO:0000259" key="1">
    <source>
        <dbReference type="Pfam" id="PF13649"/>
    </source>
</evidence>
<dbReference type="Pfam" id="PF13649">
    <property type="entry name" value="Methyltransf_25"/>
    <property type="match status" value="1"/>
</dbReference>
<sequence length="298" mass="30846">MLADVIDYLLCPVCRGGLALDGGAARCGEGHAFDVAKQGYVSLLTGSAVPGTADTPAMVAARSAFLGAGHFAALAGRLRALVSTATASARDAADSPATAGRAVEPAAAGRALVLDAGAGTGHYLAGVLGPHDAGIALDVSKHALKRAARAHPRIGAVVADVWRPLPVRDACADVLLNVFAPRNGPEFARVLRPGGTLIVVTPTPRHLSPLVAELGLLSVDEAKARRVAEALGGHFAETGQIVEEAPMRLDHQAVETVVGMGPSAWHTDPETLRREILRLPDPMTVQMSCRISLFRKIA</sequence>
<dbReference type="RefSeq" id="WP_380843839.1">
    <property type="nucleotide sequence ID" value="NZ_JBHSFP010000018.1"/>
</dbReference>
<feature type="domain" description="Methyltransferase" evidence="1">
    <location>
        <begin position="113"/>
        <end position="195"/>
    </location>
</feature>
<dbReference type="InterPro" id="IPR041698">
    <property type="entry name" value="Methyltransf_25"/>
</dbReference>
<dbReference type="InterPro" id="IPR029063">
    <property type="entry name" value="SAM-dependent_MTases_sf"/>
</dbReference>
<organism evidence="3 4">
    <name type="scientific">Sphaerisporangium dianthi</name>
    <dbReference type="NCBI Taxonomy" id="1436120"/>
    <lineage>
        <taxon>Bacteria</taxon>
        <taxon>Bacillati</taxon>
        <taxon>Actinomycetota</taxon>
        <taxon>Actinomycetes</taxon>
        <taxon>Streptosporangiales</taxon>
        <taxon>Streptosporangiaceae</taxon>
        <taxon>Sphaerisporangium</taxon>
    </lineage>
</organism>
<gene>
    <name evidence="3" type="ORF">ACFO60_24460</name>
</gene>